<organism evidence="2 3">
    <name type="scientific">Legionella lansingensis</name>
    <dbReference type="NCBI Taxonomy" id="45067"/>
    <lineage>
        <taxon>Bacteria</taxon>
        <taxon>Pseudomonadati</taxon>
        <taxon>Pseudomonadota</taxon>
        <taxon>Gammaproteobacteria</taxon>
        <taxon>Legionellales</taxon>
        <taxon>Legionellaceae</taxon>
        <taxon>Legionella</taxon>
    </lineage>
</organism>
<feature type="transmembrane region" description="Helical" evidence="1">
    <location>
        <begin position="73"/>
        <end position="92"/>
    </location>
</feature>
<dbReference type="OrthoDB" id="5642936at2"/>
<proteinExistence type="predicted"/>
<name>A0A0W0VF87_9GAMM</name>
<dbReference type="PATRIC" id="fig|45067.4.peg.2484"/>
<dbReference type="Proteomes" id="UP000054869">
    <property type="component" value="Unassembled WGS sequence"/>
</dbReference>
<dbReference type="EMBL" id="LNYI01000057">
    <property type="protein sequence ID" value="KTD18762.1"/>
    <property type="molecule type" value="Genomic_DNA"/>
</dbReference>
<evidence type="ECO:0000313" key="3">
    <source>
        <dbReference type="Proteomes" id="UP000054869"/>
    </source>
</evidence>
<reference evidence="2 3" key="1">
    <citation type="submission" date="2015-11" db="EMBL/GenBank/DDBJ databases">
        <title>Genomic analysis of 38 Legionella species identifies large and diverse effector repertoires.</title>
        <authorList>
            <person name="Burstein D."/>
            <person name="Amaro F."/>
            <person name="Zusman T."/>
            <person name="Lifshitz Z."/>
            <person name="Cohen O."/>
            <person name="Gilbert J.A."/>
            <person name="Pupko T."/>
            <person name="Shuman H.A."/>
            <person name="Segal G."/>
        </authorList>
    </citation>
    <scope>NUCLEOTIDE SEQUENCE [LARGE SCALE GENOMIC DNA]</scope>
    <source>
        <strain evidence="2 3">ATCC 49751</strain>
    </source>
</reference>
<evidence type="ECO:0000313" key="2">
    <source>
        <dbReference type="EMBL" id="KTD18762.1"/>
    </source>
</evidence>
<keyword evidence="1" id="KW-0472">Membrane</keyword>
<accession>A0A0W0VF87</accession>
<sequence length="101" mass="11114">MPEIVTKHPEIVLGLLKQANIKCGVGEKQNILKTCPPDKFCSLPKGELCIYGIKDISQMTQISSFSLLRSSDFIMPLIGLLIVIFLLGMFIGSTMGTSRKK</sequence>
<keyword evidence="1" id="KW-1133">Transmembrane helix</keyword>
<gene>
    <name evidence="2" type="ORF">Llan_2365</name>
</gene>
<keyword evidence="3" id="KW-1185">Reference proteome</keyword>
<dbReference type="eggNOG" id="ENOG50338JC">
    <property type="taxonomic scope" value="Bacteria"/>
</dbReference>
<comment type="caution">
    <text evidence="2">The sequence shown here is derived from an EMBL/GenBank/DDBJ whole genome shotgun (WGS) entry which is preliminary data.</text>
</comment>
<dbReference type="AlphaFoldDB" id="A0A0W0VF87"/>
<evidence type="ECO:0000256" key="1">
    <source>
        <dbReference type="SAM" id="Phobius"/>
    </source>
</evidence>
<dbReference type="RefSeq" id="WP_051546077.1">
    <property type="nucleotide sequence ID" value="NZ_CAAAJD010000004.1"/>
</dbReference>
<protein>
    <submittedName>
        <fullName evidence="2">Uncharacterized protein</fullName>
    </submittedName>
</protein>
<keyword evidence="1" id="KW-0812">Transmembrane</keyword>